<dbReference type="Proteomes" id="UP000600247">
    <property type="component" value="Unassembled WGS sequence"/>
</dbReference>
<dbReference type="SUPFAM" id="SSF160379">
    <property type="entry name" value="SP0830-like"/>
    <property type="match status" value="1"/>
</dbReference>
<gene>
    <name evidence="1" type="ORF">GCM10010918_04010</name>
</gene>
<dbReference type="RefSeq" id="WP_188887257.1">
    <property type="nucleotide sequence ID" value="NZ_BMHY01000001.1"/>
</dbReference>
<reference evidence="1 2" key="1">
    <citation type="journal article" date="2014" name="Int. J. Syst. Evol. Microbiol.">
        <title>Complete genome sequence of Corynebacterium casei LMG S-19264T (=DSM 44701T), isolated from a smear-ripened cheese.</title>
        <authorList>
            <consortium name="US DOE Joint Genome Institute (JGI-PGF)"/>
            <person name="Walter F."/>
            <person name="Albersmeier A."/>
            <person name="Kalinowski J."/>
            <person name="Ruckert C."/>
        </authorList>
    </citation>
    <scope>NUCLEOTIDE SEQUENCE [LARGE SCALE GENOMIC DNA]</scope>
    <source>
        <strain evidence="1 2">CGMCC 1.15286</strain>
    </source>
</reference>
<evidence type="ECO:0000313" key="2">
    <source>
        <dbReference type="Proteomes" id="UP000600247"/>
    </source>
</evidence>
<dbReference type="Pfam" id="PF08002">
    <property type="entry name" value="DUF1697"/>
    <property type="match status" value="1"/>
</dbReference>
<dbReference type="InterPro" id="IPR012545">
    <property type="entry name" value="DUF1697"/>
</dbReference>
<comment type="caution">
    <text evidence="1">The sequence shown here is derived from an EMBL/GenBank/DDBJ whole genome shotgun (WGS) entry which is preliminary data.</text>
</comment>
<dbReference type="PIRSF" id="PIRSF008502">
    <property type="entry name" value="UCP008502"/>
    <property type="match status" value="1"/>
</dbReference>
<proteinExistence type="predicted"/>
<organism evidence="1 2">
    <name type="scientific">Paenibacillus radicis</name>
    <name type="common">ex Gao et al. 2016</name>
    <dbReference type="NCBI Taxonomy" id="1737354"/>
    <lineage>
        <taxon>Bacteria</taxon>
        <taxon>Bacillati</taxon>
        <taxon>Bacillota</taxon>
        <taxon>Bacilli</taxon>
        <taxon>Bacillales</taxon>
        <taxon>Paenibacillaceae</taxon>
        <taxon>Paenibacillus</taxon>
    </lineage>
</organism>
<name>A0A917GRD0_9BACL</name>
<evidence type="ECO:0000313" key="1">
    <source>
        <dbReference type="EMBL" id="GGG54384.1"/>
    </source>
</evidence>
<dbReference type="EMBL" id="BMHY01000001">
    <property type="protein sequence ID" value="GGG54384.1"/>
    <property type="molecule type" value="Genomic_DNA"/>
</dbReference>
<protein>
    <recommendedName>
        <fullName evidence="3">Cytoplasmic protein</fullName>
    </recommendedName>
</protein>
<sequence length="190" mass="21623">MNIYVALLRGINVGGHNKIKMADLRESLKELGLSNVQTYIQSGNIIFASSESEASLRERIEQQIEKTFGLSIRVIIRSYDELKRIVENCPFTEQQIAEAVASCEGECLYVSMLLQQPDAERIDKLRAMDLQNDQFQIVDNNIYLLYGKSVRNSKLSVQVEKLGVPSTVRNWKTMNKLVTLCDEMAMNEVE</sequence>
<keyword evidence="2" id="KW-1185">Reference proteome</keyword>
<dbReference type="PANTHER" id="PTHR36439:SF1">
    <property type="entry name" value="DUF1697 DOMAIN-CONTAINING PROTEIN"/>
    <property type="match status" value="1"/>
</dbReference>
<dbReference type="PANTHER" id="PTHR36439">
    <property type="entry name" value="BLL4334 PROTEIN"/>
    <property type="match status" value="1"/>
</dbReference>
<evidence type="ECO:0008006" key="3">
    <source>
        <dbReference type="Google" id="ProtNLM"/>
    </source>
</evidence>
<accession>A0A917GRD0</accession>
<dbReference type="AlphaFoldDB" id="A0A917GRD0"/>
<dbReference type="Gene3D" id="3.30.70.1280">
    <property type="entry name" value="SP0830-like domains"/>
    <property type="match status" value="1"/>
</dbReference>